<dbReference type="EMBL" id="JACHOC010000013">
    <property type="protein sequence ID" value="MBB4625089.1"/>
    <property type="molecule type" value="Genomic_DNA"/>
</dbReference>
<dbReference type="HAMAP" id="MF_01974">
    <property type="entry name" value="MetAP_1"/>
    <property type="match status" value="1"/>
</dbReference>
<feature type="domain" description="Peptidase M24" evidence="8">
    <location>
        <begin position="45"/>
        <end position="275"/>
    </location>
</feature>
<dbReference type="Pfam" id="PF00557">
    <property type="entry name" value="Peptidase_M24"/>
    <property type="match status" value="1"/>
</dbReference>
<dbReference type="PRINTS" id="PR00599">
    <property type="entry name" value="MAPEPTIDASE"/>
</dbReference>
<comment type="function">
    <text evidence="1 6">Removes the N-terminal methionine from nascent proteins. The N-terminal methionine is often cleaved when the second residue in the primary sequence is small and uncharged (Met-Ala-, Cys, Gly, Pro, Ser, Thr, or Val). Requires deformylation of the N(alpha)-formylated initiator methionine before it can be hydrolyzed.</text>
</comment>
<evidence type="ECO:0000256" key="7">
    <source>
        <dbReference type="RuleBase" id="RU003653"/>
    </source>
</evidence>
<comment type="cofactor">
    <cofactor evidence="6">
        <name>Co(2+)</name>
        <dbReference type="ChEBI" id="CHEBI:48828"/>
    </cofactor>
    <cofactor evidence="6">
        <name>Zn(2+)</name>
        <dbReference type="ChEBI" id="CHEBI:29105"/>
    </cofactor>
    <cofactor evidence="6">
        <name>Mn(2+)</name>
        <dbReference type="ChEBI" id="CHEBI:29035"/>
    </cofactor>
    <cofactor evidence="6">
        <name>Fe(2+)</name>
        <dbReference type="ChEBI" id="CHEBI:29033"/>
    </cofactor>
    <text evidence="6">Binds 2 divalent metal cations per subunit. Has a high-affinity and a low affinity metal-binding site. The true nature of the physiological cofactor is under debate. The enzyme is active with cobalt, zinc, manganese or divalent iron ions. Most likely, methionine aminopeptidases function as mononuclear Fe(2+)-metalloproteases under physiological conditions, and the catalytically relevant metal-binding site has been assigned to the histidine-containing high-affinity site.</text>
</comment>
<feature type="binding site" evidence="6">
    <location>
        <position position="236"/>
    </location>
    <ligand>
        <name>a divalent metal cation</name>
        <dbReference type="ChEBI" id="CHEBI:60240"/>
        <label>2</label>
        <note>catalytic</note>
    </ligand>
</feature>
<dbReference type="NCBIfam" id="TIGR00500">
    <property type="entry name" value="met_pdase_I"/>
    <property type="match status" value="1"/>
</dbReference>
<proteinExistence type="inferred from homology"/>
<evidence type="ECO:0000256" key="4">
    <source>
        <dbReference type="ARBA" id="ARBA00022723"/>
    </source>
</evidence>
<dbReference type="NCBIfam" id="NF008970">
    <property type="entry name" value="PRK12318.1"/>
    <property type="match status" value="1"/>
</dbReference>
<evidence type="ECO:0000259" key="8">
    <source>
        <dbReference type="Pfam" id="PF00557"/>
    </source>
</evidence>
<dbReference type="GO" id="GO:0004239">
    <property type="term" value="F:initiator methionyl aminopeptidase activity"/>
    <property type="evidence" value="ECO:0007669"/>
    <property type="project" value="UniProtKB-EC"/>
</dbReference>
<dbReference type="RefSeq" id="WP_183672459.1">
    <property type="nucleotide sequence ID" value="NZ_BMPB01000017.1"/>
</dbReference>
<dbReference type="InterPro" id="IPR001714">
    <property type="entry name" value="Pept_M24_MAP"/>
</dbReference>
<dbReference type="Proteomes" id="UP000533637">
    <property type="component" value="Unassembled WGS sequence"/>
</dbReference>
<evidence type="ECO:0000256" key="3">
    <source>
        <dbReference type="ARBA" id="ARBA00022670"/>
    </source>
</evidence>
<dbReference type="Gene3D" id="3.90.230.10">
    <property type="entry name" value="Creatinase/methionine aminopeptidase superfamily"/>
    <property type="match status" value="1"/>
</dbReference>
<protein>
    <recommendedName>
        <fullName evidence="6 7">Methionine aminopeptidase</fullName>
        <shortName evidence="6">MAP</shortName>
        <shortName evidence="6">MetAP</shortName>
        <ecNumber evidence="6 7">3.4.11.18</ecNumber>
    </recommendedName>
    <alternativeName>
        <fullName evidence="6">Peptidase M</fullName>
    </alternativeName>
</protein>
<gene>
    <name evidence="6" type="primary">map</name>
    <name evidence="9" type="ORF">GGQ57_005035</name>
</gene>
<reference evidence="9 10" key="1">
    <citation type="submission" date="2020-08" db="EMBL/GenBank/DDBJ databases">
        <title>Genomic Encyclopedia of Type Strains, Phase IV (KMG-IV): sequencing the most valuable type-strain genomes for metagenomic binning, comparative biology and taxonomic classification.</title>
        <authorList>
            <person name="Goeker M."/>
        </authorList>
    </citation>
    <scope>NUCLEOTIDE SEQUENCE [LARGE SCALE GENOMIC DNA]</scope>
    <source>
        <strain evidence="9 10">DSM 102983</strain>
    </source>
</reference>
<accession>A0ABR6KUC1</accession>
<keyword evidence="4 6" id="KW-0479">Metal-binding</keyword>
<feature type="binding site" evidence="6">
    <location>
        <position position="111"/>
    </location>
    <ligand>
        <name>substrate</name>
    </ligand>
</feature>
<feature type="binding site" evidence="6">
    <location>
        <position position="203"/>
    </location>
    <ligand>
        <name>a divalent metal cation</name>
        <dbReference type="ChEBI" id="CHEBI:60240"/>
        <label>2</label>
        <note>catalytic</note>
    </ligand>
</feature>
<comment type="subunit">
    <text evidence="6">Monomer.</text>
</comment>
<feature type="binding site" evidence="6">
    <location>
        <position position="140"/>
    </location>
    <ligand>
        <name>a divalent metal cation</name>
        <dbReference type="ChEBI" id="CHEBI:60240"/>
        <label>1</label>
    </ligand>
</feature>
<keyword evidence="3 6" id="KW-0645">Protease</keyword>
<comment type="catalytic activity">
    <reaction evidence="6 7">
        <text>Release of N-terminal amino acids, preferentially methionine, from peptides and arylamides.</text>
        <dbReference type="EC" id="3.4.11.18"/>
    </reaction>
</comment>
<feature type="binding site" evidence="6">
    <location>
        <position position="140"/>
    </location>
    <ligand>
        <name>a divalent metal cation</name>
        <dbReference type="ChEBI" id="CHEBI:60240"/>
        <label>2</label>
        <note>catalytic</note>
    </ligand>
</feature>
<organism evidence="9 10">
    <name type="scientific">Parabacteroides faecis</name>
    <dbReference type="NCBI Taxonomy" id="1217282"/>
    <lineage>
        <taxon>Bacteria</taxon>
        <taxon>Pseudomonadati</taxon>
        <taxon>Bacteroidota</taxon>
        <taxon>Bacteroidia</taxon>
        <taxon>Bacteroidales</taxon>
        <taxon>Tannerellaceae</taxon>
        <taxon>Parabacteroides</taxon>
    </lineage>
</organism>
<evidence type="ECO:0000256" key="6">
    <source>
        <dbReference type="HAMAP-Rule" id="MF_01974"/>
    </source>
</evidence>
<evidence type="ECO:0000256" key="5">
    <source>
        <dbReference type="ARBA" id="ARBA00022801"/>
    </source>
</evidence>
<keyword evidence="5 6" id="KW-0378">Hydrolase</keyword>
<feature type="binding site" evidence="6">
    <location>
        <position position="268"/>
    </location>
    <ligand>
        <name>a divalent metal cation</name>
        <dbReference type="ChEBI" id="CHEBI:60240"/>
        <label>1</label>
    </ligand>
</feature>
<dbReference type="InterPro" id="IPR036005">
    <property type="entry name" value="Creatinase/aminopeptidase-like"/>
</dbReference>
<dbReference type="InterPro" id="IPR000994">
    <property type="entry name" value="Pept_M24"/>
</dbReference>
<evidence type="ECO:0000256" key="2">
    <source>
        <dbReference type="ARBA" id="ARBA00022438"/>
    </source>
</evidence>
<dbReference type="SUPFAM" id="SSF55920">
    <property type="entry name" value="Creatinase/aminopeptidase"/>
    <property type="match status" value="1"/>
</dbReference>
<keyword evidence="10" id="KW-1185">Reference proteome</keyword>
<feature type="binding site" evidence="6">
    <location>
        <position position="129"/>
    </location>
    <ligand>
        <name>a divalent metal cation</name>
        <dbReference type="ChEBI" id="CHEBI:60240"/>
        <label>1</label>
    </ligand>
</feature>
<comment type="similarity">
    <text evidence="6">Belongs to the peptidase M24A family. Methionine aminopeptidase type 1 subfamily.</text>
</comment>
<name>A0ABR6KUC1_9BACT</name>
<evidence type="ECO:0000313" key="9">
    <source>
        <dbReference type="EMBL" id="MBB4625089.1"/>
    </source>
</evidence>
<dbReference type="PANTHER" id="PTHR43330:SF8">
    <property type="entry name" value="METHIONINE AMINOPEPTIDASE 1D, MITOCHONDRIAL"/>
    <property type="match status" value="1"/>
</dbReference>
<sequence length="283" mass="31517">MRKRNNWQIIKGQPLTELDKKILYLQNKGHLVPSRKLIKTEEQIEGIRKSGVVNSGILDLVGKEIKAGMSTAEIDKLVYDYTISHGAIPAPLNFEGFPKSVCTSVNEVVCHGIPSEKEILREGDIINVDVSTILDGYYSDASRMYMIGKVSPEKEKLVRVAKECLEIGVEAAKPFGYVGDIGHAIQKHAEKNGFSVVRDLCGHGVGLEFHEEPEVTHFGRKGTGMLLVPGMVFTIEPMINMGTYRVYIAEEDGWTVITDDELPSAQWEHTFVMREDGLEILSD</sequence>
<dbReference type="InterPro" id="IPR002467">
    <property type="entry name" value="Pept_M24A_MAP1"/>
</dbReference>
<comment type="caution">
    <text evidence="9">The sequence shown here is derived from an EMBL/GenBank/DDBJ whole genome shotgun (WGS) entry which is preliminary data.</text>
</comment>
<evidence type="ECO:0000256" key="1">
    <source>
        <dbReference type="ARBA" id="ARBA00002521"/>
    </source>
</evidence>
<dbReference type="CDD" id="cd01086">
    <property type="entry name" value="MetAP1"/>
    <property type="match status" value="1"/>
</dbReference>
<dbReference type="PANTHER" id="PTHR43330">
    <property type="entry name" value="METHIONINE AMINOPEPTIDASE"/>
    <property type="match status" value="1"/>
</dbReference>
<feature type="binding site" evidence="6">
    <location>
        <position position="268"/>
    </location>
    <ligand>
        <name>a divalent metal cation</name>
        <dbReference type="ChEBI" id="CHEBI:60240"/>
        <label>2</label>
        <note>catalytic</note>
    </ligand>
</feature>
<feature type="binding site" evidence="6">
    <location>
        <position position="210"/>
    </location>
    <ligand>
        <name>substrate</name>
    </ligand>
</feature>
<keyword evidence="2 6" id="KW-0031">Aminopeptidase</keyword>
<dbReference type="EC" id="3.4.11.18" evidence="6 7"/>
<evidence type="ECO:0000313" key="10">
    <source>
        <dbReference type="Proteomes" id="UP000533637"/>
    </source>
</evidence>